<dbReference type="InterPro" id="IPR016177">
    <property type="entry name" value="DNA-bd_dom_sf"/>
</dbReference>
<dbReference type="FunFam" id="3.30.730.10:FF:000001">
    <property type="entry name" value="Ethylene-responsive transcription factor 2"/>
    <property type="match status" value="1"/>
</dbReference>
<dbReference type="InterPro" id="IPR036955">
    <property type="entry name" value="AP2/ERF_dom_sf"/>
</dbReference>
<feature type="domain" description="AP2/ERF" evidence="8">
    <location>
        <begin position="221"/>
        <end position="278"/>
    </location>
</feature>
<dbReference type="Pfam" id="PF00847">
    <property type="entry name" value="AP2"/>
    <property type="match status" value="1"/>
</dbReference>
<dbReference type="AlphaFoldDB" id="A0A5J5BZ76"/>
<organism evidence="9 10">
    <name type="scientific">Nyssa sinensis</name>
    <dbReference type="NCBI Taxonomy" id="561372"/>
    <lineage>
        <taxon>Eukaryota</taxon>
        <taxon>Viridiplantae</taxon>
        <taxon>Streptophyta</taxon>
        <taxon>Embryophyta</taxon>
        <taxon>Tracheophyta</taxon>
        <taxon>Spermatophyta</taxon>
        <taxon>Magnoliopsida</taxon>
        <taxon>eudicotyledons</taxon>
        <taxon>Gunneridae</taxon>
        <taxon>Pentapetalae</taxon>
        <taxon>asterids</taxon>
        <taxon>Cornales</taxon>
        <taxon>Nyssaceae</taxon>
        <taxon>Nyssa</taxon>
    </lineage>
</organism>
<dbReference type="OrthoDB" id="1925932at2759"/>
<dbReference type="Proteomes" id="UP000325577">
    <property type="component" value="Linkage Group LG1"/>
</dbReference>
<dbReference type="GO" id="GO:0006952">
    <property type="term" value="P:defense response"/>
    <property type="evidence" value="ECO:0007669"/>
    <property type="project" value="UniProtKB-KW"/>
</dbReference>
<comment type="subcellular location">
    <subcellularLocation>
        <location evidence="1">Nucleus</location>
    </subcellularLocation>
</comment>
<gene>
    <name evidence="9" type="ORF">F0562_003386</name>
</gene>
<dbReference type="CDD" id="cd00018">
    <property type="entry name" value="AP2"/>
    <property type="match status" value="1"/>
</dbReference>
<keyword evidence="2" id="KW-0611">Plant defense</keyword>
<dbReference type="InterPro" id="IPR001471">
    <property type="entry name" value="AP2/ERF_dom"/>
</dbReference>
<evidence type="ECO:0000256" key="2">
    <source>
        <dbReference type="ARBA" id="ARBA00022821"/>
    </source>
</evidence>
<accession>A0A5J5BZ76</accession>
<evidence type="ECO:0000313" key="9">
    <source>
        <dbReference type="EMBL" id="KAA8546957.1"/>
    </source>
</evidence>
<keyword evidence="6" id="KW-0539">Nucleus</keyword>
<keyword evidence="3" id="KW-0805">Transcription regulation</keyword>
<feature type="compositionally biased region" description="Polar residues" evidence="7">
    <location>
        <begin position="399"/>
        <end position="424"/>
    </location>
</feature>
<evidence type="ECO:0000256" key="5">
    <source>
        <dbReference type="ARBA" id="ARBA00023163"/>
    </source>
</evidence>
<evidence type="ECO:0000256" key="7">
    <source>
        <dbReference type="SAM" id="MobiDB-lite"/>
    </source>
</evidence>
<dbReference type="InterPro" id="IPR044808">
    <property type="entry name" value="ERF_plant"/>
</dbReference>
<dbReference type="EMBL" id="CM018032">
    <property type="protein sequence ID" value="KAA8546957.1"/>
    <property type="molecule type" value="Genomic_DNA"/>
</dbReference>
<evidence type="ECO:0000256" key="4">
    <source>
        <dbReference type="ARBA" id="ARBA00023125"/>
    </source>
</evidence>
<dbReference type="PANTHER" id="PTHR31190">
    <property type="entry name" value="DNA-BINDING DOMAIN"/>
    <property type="match status" value="1"/>
</dbReference>
<dbReference type="PRINTS" id="PR00367">
    <property type="entry name" value="ETHRSPELEMNT"/>
</dbReference>
<feature type="compositionally biased region" description="Polar residues" evidence="7">
    <location>
        <begin position="187"/>
        <end position="213"/>
    </location>
</feature>
<sequence length="424" mass="45874">MRRFTETDSSMAAAMITLYYPTTCLYNGLLKKPNGLLSTCLKKLGISVHFGNLVTELCYICLFKVANSRNSGKCARLPTRGEERETDGIEGGIHVLLESVVAPMISGYNREREMSAMVSALTHVVAGEVTQDDIVGGTVTSYTASDSGACSVSSLWGVGEKRGREEEGGGQFSESVSRISRAYVTEGSSIRTRGTPTESSASTFTPTYDNNESCGGEPRRRYRGVRQRPWGKWAAEIRDPHKAARVWLGTFDTAEAAAFAYDEAALKFRGNKAKLNFPEKVTLRPSSSGSLTTQLTISDSPNALFTVSSSTEPIVHPQPSYLQNYGSYRDYMNTHCRLLVNSGEVQRQPTNLLDQMLLSSSIASHFQSSSSSSSLGYTVSSSSSSPPTSFPFFPAQPPATGQSSAANFPVTSWSDSGHQPSSSR</sequence>
<evidence type="ECO:0000256" key="6">
    <source>
        <dbReference type="ARBA" id="ARBA00023242"/>
    </source>
</evidence>
<evidence type="ECO:0000259" key="8">
    <source>
        <dbReference type="PROSITE" id="PS51032"/>
    </source>
</evidence>
<dbReference type="GO" id="GO:0009873">
    <property type="term" value="P:ethylene-activated signaling pathway"/>
    <property type="evidence" value="ECO:0007669"/>
    <property type="project" value="InterPro"/>
</dbReference>
<evidence type="ECO:0000256" key="1">
    <source>
        <dbReference type="ARBA" id="ARBA00004123"/>
    </source>
</evidence>
<dbReference type="GO" id="GO:0003677">
    <property type="term" value="F:DNA binding"/>
    <property type="evidence" value="ECO:0007669"/>
    <property type="project" value="UniProtKB-KW"/>
</dbReference>
<keyword evidence="4" id="KW-0238">DNA-binding</keyword>
<name>A0A5J5BZ76_9ASTE</name>
<dbReference type="GO" id="GO:0003700">
    <property type="term" value="F:DNA-binding transcription factor activity"/>
    <property type="evidence" value="ECO:0007669"/>
    <property type="project" value="InterPro"/>
</dbReference>
<dbReference type="PANTHER" id="PTHR31190:SF421">
    <property type="entry name" value="ETHYLENE-RESPONSIVE TRANSCRIPTION FACTOR ERF110"/>
    <property type="match status" value="1"/>
</dbReference>
<protein>
    <recommendedName>
        <fullName evidence="8">AP2/ERF domain-containing protein</fullName>
    </recommendedName>
</protein>
<feature type="compositionally biased region" description="Low complexity" evidence="7">
    <location>
        <begin position="376"/>
        <end position="385"/>
    </location>
</feature>
<reference evidence="9 10" key="1">
    <citation type="submission" date="2019-09" db="EMBL/GenBank/DDBJ databases">
        <title>A chromosome-level genome assembly of the Chinese tupelo Nyssa sinensis.</title>
        <authorList>
            <person name="Yang X."/>
            <person name="Kang M."/>
            <person name="Yang Y."/>
            <person name="Xiong H."/>
            <person name="Wang M."/>
            <person name="Zhang Z."/>
            <person name="Wang Z."/>
            <person name="Wu H."/>
            <person name="Ma T."/>
            <person name="Liu J."/>
            <person name="Xi Z."/>
        </authorList>
    </citation>
    <scope>NUCLEOTIDE SEQUENCE [LARGE SCALE GENOMIC DNA]</scope>
    <source>
        <strain evidence="9">J267</strain>
        <tissue evidence="9">Leaf</tissue>
    </source>
</reference>
<keyword evidence="5" id="KW-0804">Transcription</keyword>
<proteinExistence type="predicted"/>
<dbReference type="PROSITE" id="PS51032">
    <property type="entry name" value="AP2_ERF"/>
    <property type="match status" value="1"/>
</dbReference>
<feature type="region of interest" description="Disordered" evidence="7">
    <location>
        <begin position="376"/>
        <end position="424"/>
    </location>
</feature>
<evidence type="ECO:0000256" key="3">
    <source>
        <dbReference type="ARBA" id="ARBA00023015"/>
    </source>
</evidence>
<evidence type="ECO:0000313" key="10">
    <source>
        <dbReference type="Proteomes" id="UP000325577"/>
    </source>
</evidence>
<keyword evidence="10" id="KW-1185">Reference proteome</keyword>
<dbReference type="SUPFAM" id="SSF54171">
    <property type="entry name" value="DNA-binding domain"/>
    <property type="match status" value="1"/>
</dbReference>
<dbReference type="Gene3D" id="3.30.730.10">
    <property type="entry name" value="AP2/ERF domain"/>
    <property type="match status" value="1"/>
</dbReference>
<feature type="region of interest" description="Disordered" evidence="7">
    <location>
        <begin position="187"/>
        <end position="222"/>
    </location>
</feature>
<dbReference type="SMART" id="SM00380">
    <property type="entry name" value="AP2"/>
    <property type="match status" value="1"/>
</dbReference>
<dbReference type="GO" id="GO:0005634">
    <property type="term" value="C:nucleus"/>
    <property type="evidence" value="ECO:0007669"/>
    <property type="project" value="UniProtKB-SubCell"/>
</dbReference>